<reference evidence="3 4" key="1">
    <citation type="submission" date="2012-05" db="EMBL/GenBank/DDBJ databases">
        <title>Genome sequence of Nitritalea halalkaliphila LW7.</title>
        <authorList>
            <person name="Jangir P.K."/>
            <person name="Singh A."/>
            <person name="Shivaji S."/>
            <person name="Sharma R."/>
        </authorList>
    </citation>
    <scope>NUCLEOTIDE SEQUENCE [LARGE SCALE GENOMIC DNA]</scope>
    <source>
        <strain evidence="3 4">LW7</strain>
    </source>
</reference>
<proteinExistence type="predicted"/>
<dbReference type="EMBL" id="AJYA01000019">
    <property type="protein sequence ID" value="EIM76652.1"/>
    <property type="molecule type" value="Genomic_DNA"/>
</dbReference>
<keyword evidence="1" id="KW-0472">Membrane</keyword>
<name>I5C4A0_9BACT</name>
<evidence type="ECO:0000313" key="4">
    <source>
        <dbReference type="Proteomes" id="UP000005551"/>
    </source>
</evidence>
<evidence type="ECO:0000259" key="2">
    <source>
        <dbReference type="Pfam" id="PF12729"/>
    </source>
</evidence>
<dbReference type="RefSeq" id="WP_009054828.1">
    <property type="nucleotide sequence ID" value="NZ_AJYA01000019.1"/>
</dbReference>
<comment type="caution">
    <text evidence="3">The sequence shown here is derived from an EMBL/GenBank/DDBJ whole genome shotgun (WGS) entry which is preliminary data.</text>
</comment>
<feature type="transmembrane region" description="Helical" evidence="1">
    <location>
        <begin position="184"/>
        <end position="204"/>
    </location>
</feature>
<dbReference type="OrthoDB" id="1438991at2"/>
<keyword evidence="4" id="KW-1185">Reference proteome</keyword>
<accession>I5C4A0</accession>
<dbReference type="STRING" id="1189621.A3SI_09313"/>
<evidence type="ECO:0000256" key="1">
    <source>
        <dbReference type="SAM" id="Phobius"/>
    </source>
</evidence>
<dbReference type="AlphaFoldDB" id="I5C4A0"/>
<protein>
    <recommendedName>
        <fullName evidence="2">Chemotaxis methyl-accepting receptor HlyB-like 4HB MCP domain-containing protein</fullName>
    </recommendedName>
</protein>
<dbReference type="InterPro" id="IPR024478">
    <property type="entry name" value="HlyB_4HB_MCP"/>
</dbReference>
<dbReference type="Pfam" id="PF12729">
    <property type="entry name" value="4HB_MCP_1"/>
    <property type="match status" value="1"/>
</dbReference>
<sequence length="216" mass="25033">MTKGFRSKLTLASVLSVIVLAIVYKNYLERKNFEALGSSFASVYEDRLVTESLLFDISERLYEVKLAINHCDVVEDPDLILADIAQKEEEILARVYQFESTLLTVSEADALADFRRIVEDELRIERYERIFNTATNTVNTEEVRVYNAAIRRALTDLERLSEIQLDEGQRLVKEASVIINRSRIWAQFEVAGLFLLLVLVYYLLYSSRYVTKNWVD</sequence>
<feature type="domain" description="Chemotaxis methyl-accepting receptor HlyB-like 4HB MCP" evidence="2">
    <location>
        <begin position="6"/>
        <end position="175"/>
    </location>
</feature>
<keyword evidence="1" id="KW-1133">Transmembrane helix</keyword>
<gene>
    <name evidence="3" type="ORF">A3SI_09313</name>
</gene>
<dbReference type="Proteomes" id="UP000005551">
    <property type="component" value="Unassembled WGS sequence"/>
</dbReference>
<keyword evidence="1" id="KW-0812">Transmembrane</keyword>
<evidence type="ECO:0000313" key="3">
    <source>
        <dbReference type="EMBL" id="EIM76652.1"/>
    </source>
</evidence>
<organism evidence="3 4">
    <name type="scientific">Nitritalea halalkaliphila LW7</name>
    <dbReference type="NCBI Taxonomy" id="1189621"/>
    <lineage>
        <taxon>Bacteria</taxon>
        <taxon>Pseudomonadati</taxon>
        <taxon>Bacteroidota</taxon>
        <taxon>Cytophagia</taxon>
        <taxon>Cytophagales</taxon>
        <taxon>Cyclobacteriaceae</taxon>
        <taxon>Nitritalea</taxon>
    </lineage>
</organism>